<evidence type="ECO:0000256" key="6">
    <source>
        <dbReference type="ARBA" id="ARBA00023277"/>
    </source>
</evidence>
<evidence type="ECO:0000313" key="17">
    <source>
        <dbReference type="Proteomes" id="UP000277007"/>
    </source>
</evidence>
<keyword evidence="7 12" id="KW-0012">Acyltransferase</keyword>
<organism evidence="16 17">
    <name type="scientific">Azospirillum griseum</name>
    <dbReference type="NCBI Taxonomy" id="2496639"/>
    <lineage>
        <taxon>Bacteria</taxon>
        <taxon>Pseudomonadati</taxon>
        <taxon>Pseudomonadota</taxon>
        <taxon>Alphaproteobacteria</taxon>
        <taxon>Rhodospirillales</taxon>
        <taxon>Azospirillaceae</taxon>
        <taxon>Azospirillum</taxon>
    </lineage>
</organism>
<dbReference type="PANTHER" id="PTHR30191">
    <property type="entry name" value="FORMATE ACETYLTRANSFERASE"/>
    <property type="match status" value="1"/>
</dbReference>
<keyword evidence="6 12" id="KW-0119">Carbohydrate metabolism</keyword>
<dbReference type="PIRSF" id="PIRSF000379">
    <property type="entry name" value="For_Ac_trans_1"/>
    <property type="match status" value="1"/>
</dbReference>
<dbReference type="InterPro" id="IPR004184">
    <property type="entry name" value="PFL_dom"/>
</dbReference>
<dbReference type="PROSITE" id="PS51554">
    <property type="entry name" value="PFL"/>
    <property type="match status" value="1"/>
</dbReference>
<dbReference type="PANTHER" id="PTHR30191:SF0">
    <property type="entry name" value="FORMATE ACETYLTRANSFERASE 1"/>
    <property type="match status" value="1"/>
</dbReference>
<keyword evidence="4 12" id="KW-0808">Transferase</keyword>
<dbReference type="SUPFAM" id="SSF51998">
    <property type="entry name" value="PFL-like glycyl radical enzymes"/>
    <property type="match status" value="1"/>
</dbReference>
<feature type="active site" description="Cysteine radical intermediate" evidence="9">
    <location>
        <position position="426"/>
    </location>
</feature>
<evidence type="ECO:0000256" key="11">
    <source>
        <dbReference type="PROSITE-ProRule" id="PRU00493"/>
    </source>
</evidence>
<evidence type="ECO:0000256" key="3">
    <source>
        <dbReference type="ARBA" id="ARBA00022490"/>
    </source>
</evidence>
<keyword evidence="5 10" id="KW-0556">Organic radical</keyword>
<evidence type="ECO:0000256" key="7">
    <source>
        <dbReference type="ARBA" id="ARBA00023315"/>
    </source>
</evidence>
<evidence type="ECO:0000256" key="2">
    <source>
        <dbReference type="ARBA" id="ARBA00008375"/>
    </source>
</evidence>
<evidence type="ECO:0000259" key="14">
    <source>
        <dbReference type="PROSITE" id="PS51149"/>
    </source>
</evidence>
<feature type="region of interest" description="Disordered" evidence="13">
    <location>
        <begin position="622"/>
        <end position="644"/>
    </location>
</feature>
<dbReference type="EMBL" id="RXMA01000013">
    <property type="protein sequence ID" value="RTR18915.1"/>
    <property type="molecule type" value="Genomic_DNA"/>
</dbReference>
<keyword evidence="3 12" id="KW-0963">Cytoplasm</keyword>
<dbReference type="GO" id="GO:0005829">
    <property type="term" value="C:cytosol"/>
    <property type="evidence" value="ECO:0007669"/>
    <property type="project" value="TreeGrafter"/>
</dbReference>
<evidence type="ECO:0000256" key="13">
    <source>
        <dbReference type="SAM" id="MobiDB-lite"/>
    </source>
</evidence>
<dbReference type="PROSITE" id="PS51149">
    <property type="entry name" value="GLY_RADICAL_2"/>
    <property type="match status" value="1"/>
</dbReference>
<evidence type="ECO:0000313" key="16">
    <source>
        <dbReference type="EMBL" id="RTR18915.1"/>
    </source>
</evidence>
<sequence>MDSLLMDTVAPADNAEPPASPWRGFAEGPWQQSIDVRDFILRTVTPYTGDSTFLSGPTERTRALWARITDLLAQERATKGGVLDADTDRVSGITAHPPGYIDRDLEIIVGLQTDKPLKRAIMPFGGWRLVKSGLEAYGFTASPALDAVFPNLRKTHNHGVFDVYTDEMLRCRKSGVITGLPDSYGRGRIIGDYRRVALYGVDRLTADKRAQFASLDLDRMDEATLRAREEITEQIRALADLVAMAASYGFDVTRPAATAQEAVQWTYLAYLAAVKESNGAAMSLGRVSSFLDVYIARDLADGRLDEAQAQELIDQFVIKLRLVRFLRTPEYDQLFSGDPTWVTECLGGMALDGRTLVTKSNFRMLNTLHNLGPAPEPNLTVLWSEQLPEGFKRFCVETSIKTCSLQYENDDLMRPYWGDDYAIACCVSAMRIGKQMQFFGARANLAKTLLYAINGGRDELTGEQIGPAFAPITADALTYDEVIARFVPMMEWLAKVYMNTLNAIHYMHDKYMYERLEMALHDRDILRTMACGVAGLSVVADSLSAIRHATVHVIRDARGLAVDYRIEGDYPAYGNNDPRVDDIAVWVVERFMALLRKQKAYRDAVPTQSVLTITSNVVYGKKTGSTPDGRKAGEPFAPGANPMHGRDRKGAIASMASVARLPYAHAQDGISYTFTIVPGALGPTPEERVANLIGMLDGYTAQGGHHINVNVFDRDTLIHAMDHPELYPQLTIRVSGYAVNFIKLTREQQLDVVSRTFHAGH</sequence>
<accession>A0A431VGF1</accession>
<dbReference type="Gene3D" id="3.20.70.20">
    <property type="match status" value="1"/>
</dbReference>
<evidence type="ECO:0000259" key="15">
    <source>
        <dbReference type="PROSITE" id="PS51554"/>
    </source>
</evidence>
<dbReference type="InterPro" id="IPR019777">
    <property type="entry name" value="Form_AcTrfase_GR_CS"/>
</dbReference>
<feature type="active site" description="S-acetylcysteine intermediate" evidence="9">
    <location>
        <position position="425"/>
    </location>
</feature>
<dbReference type="GO" id="GO:0008861">
    <property type="term" value="F:formate C-acetyltransferase activity"/>
    <property type="evidence" value="ECO:0007669"/>
    <property type="project" value="UniProtKB-UniRule"/>
</dbReference>
<dbReference type="CDD" id="cd01678">
    <property type="entry name" value="PFL1"/>
    <property type="match status" value="1"/>
</dbReference>
<dbReference type="NCBIfam" id="TIGR01255">
    <property type="entry name" value="pyr_form_ly_1"/>
    <property type="match status" value="1"/>
</dbReference>
<dbReference type="InterPro" id="IPR005949">
    <property type="entry name" value="Form_AcTrfase"/>
</dbReference>
<feature type="modified residue" description="Glycine radical" evidence="10 11">
    <location>
        <position position="736"/>
    </location>
</feature>
<reference evidence="16 17" key="1">
    <citation type="submission" date="2018-12" db="EMBL/GenBank/DDBJ databases">
        <authorList>
            <person name="Yang Y."/>
        </authorList>
    </citation>
    <scope>NUCLEOTIDE SEQUENCE [LARGE SCALE GENOMIC DNA]</scope>
    <source>
        <strain evidence="16 17">L-25-5w-1</strain>
    </source>
</reference>
<gene>
    <name evidence="16" type="primary">pflB</name>
    <name evidence="16" type="ORF">EJ903_14870</name>
</gene>
<dbReference type="PROSITE" id="PS00850">
    <property type="entry name" value="GLY_RADICAL_1"/>
    <property type="match status" value="1"/>
</dbReference>
<comment type="pathway">
    <text evidence="12">Fermentation; pyruvate fermentation; formate from pyruvate: step 1/1.</text>
</comment>
<dbReference type="UniPathway" id="UPA00920">
    <property type="reaction ID" value="UER00891"/>
</dbReference>
<comment type="caution">
    <text evidence="16">The sequence shown here is derived from an EMBL/GenBank/DDBJ whole genome shotgun (WGS) entry which is preliminary data.</text>
</comment>
<evidence type="ECO:0000256" key="9">
    <source>
        <dbReference type="PIRSR" id="PIRSR000379-1"/>
    </source>
</evidence>
<evidence type="ECO:0000256" key="4">
    <source>
        <dbReference type="ARBA" id="ARBA00022679"/>
    </source>
</evidence>
<dbReference type="EC" id="2.3.1.54" evidence="12"/>
<evidence type="ECO:0000256" key="10">
    <source>
        <dbReference type="PIRSR" id="PIRSR000379-2"/>
    </source>
</evidence>
<keyword evidence="12" id="KW-0313">Glucose metabolism</keyword>
<evidence type="ECO:0000256" key="5">
    <source>
        <dbReference type="ARBA" id="ARBA00022818"/>
    </source>
</evidence>
<protein>
    <recommendedName>
        <fullName evidence="12">Formate acetyltransferase</fullName>
        <ecNumber evidence="12">2.3.1.54</ecNumber>
    </recommendedName>
    <alternativeName>
        <fullName evidence="12">Pyruvate formate-lyase</fullName>
    </alternativeName>
</protein>
<dbReference type="GO" id="GO:0006006">
    <property type="term" value="P:glucose metabolic process"/>
    <property type="evidence" value="ECO:0007669"/>
    <property type="project" value="UniProtKB-UniRule"/>
</dbReference>
<comment type="subcellular location">
    <subcellularLocation>
        <location evidence="1 12">Cytoplasm</location>
    </subcellularLocation>
</comment>
<dbReference type="Pfam" id="PF02901">
    <property type="entry name" value="PFL-like"/>
    <property type="match status" value="1"/>
</dbReference>
<feature type="region of interest" description="Disordered" evidence="13">
    <location>
        <begin position="1"/>
        <end position="21"/>
    </location>
</feature>
<name>A0A431VGF1_9PROT</name>
<feature type="domain" description="PFL" evidence="15">
    <location>
        <begin position="13"/>
        <end position="631"/>
    </location>
</feature>
<dbReference type="InterPro" id="IPR050244">
    <property type="entry name" value="Auton_GlycylRad_Cofactor"/>
</dbReference>
<dbReference type="OrthoDB" id="9803969at2"/>
<comment type="similarity">
    <text evidence="2 12">Belongs to the glycyl radical enzyme (GRE) family. PFL subfamily.</text>
</comment>
<keyword evidence="17" id="KW-1185">Reference proteome</keyword>
<dbReference type="Proteomes" id="UP000277007">
    <property type="component" value="Unassembled WGS sequence"/>
</dbReference>
<evidence type="ECO:0000256" key="8">
    <source>
        <dbReference type="ARBA" id="ARBA00049029"/>
    </source>
</evidence>
<dbReference type="RefSeq" id="WP_126616785.1">
    <property type="nucleotide sequence ID" value="NZ_JBHUCY010000038.1"/>
</dbReference>
<comment type="subunit">
    <text evidence="12">Homodimer.</text>
</comment>
<evidence type="ECO:0000256" key="12">
    <source>
        <dbReference type="RuleBase" id="RU368075"/>
    </source>
</evidence>
<feature type="domain" description="Glycine radical" evidence="14">
    <location>
        <begin position="638"/>
        <end position="761"/>
    </location>
</feature>
<proteinExistence type="inferred from homology"/>
<dbReference type="AlphaFoldDB" id="A0A431VGF1"/>
<comment type="catalytic activity">
    <reaction evidence="8 12">
        <text>formate + acetyl-CoA = pyruvate + CoA</text>
        <dbReference type="Rhea" id="RHEA:11844"/>
        <dbReference type="ChEBI" id="CHEBI:15361"/>
        <dbReference type="ChEBI" id="CHEBI:15740"/>
        <dbReference type="ChEBI" id="CHEBI:57287"/>
        <dbReference type="ChEBI" id="CHEBI:57288"/>
        <dbReference type="EC" id="2.3.1.54"/>
    </reaction>
</comment>
<dbReference type="InterPro" id="IPR001150">
    <property type="entry name" value="Gly_radical"/>
</dbReference>
<dbReference type="Pfam" id="PF01228">
    <property type="entry name" value="Gly_radical"/>
    <property type="match status" value="1"/>
</dbReference>
<evidence type="ECO:0000256" key="1">
    <source>
        <dbReference type="ARBA" id="ARBA00004496"/>
    </source>
</evidence>